<dbReference type="SUPFAM" id="SSF54913">
    <property type="entry name" value="GlnB-like"/>
    <property type="match status" value="1"/>
</dbReference>
<dbReference type="EMBL" id="CP054929">
    <property type="protein sequence ID" value="QKW54377.1"/>
    <property type="molecule type" value="Genomic_DNA"/>
</dbReference>
<reference evidence="2 3" key="1">
    <citation type="submission" date="2020-06" db="EMBL/GenBank/DDBJ databases">
        <title>Genome mining for natural products.</title>
        <authorList>
            <person name="Zhang B."/>
            <person name="Shi J."/>
            <person name="Ge H."/>
        </authorList>
    </citation>
    <scope>NUCLEOTIDE SEQUENCE [LARGE SCALE GENOMIC DNA]</scope>
    <source>
        <strain evidence="2 3">NA00687</strain>
    </source>
</reference>
<dbReference type="Proteomes" id="UP000509303">
    <property type="component" value="Chromosome"/>
</dbReference>
<evidence type="ECO:0000313" key="3">
    <source>
        <dbReference type="Proteomes" id="UP000509303"/>
    </source>
</evidence>
<organism evidence="2 3">
    <name type="scientific">Streptomyces buecherae</name>
    <dbReference type="NCBI Taxonomy" id="2763006"/>
    <lineage>
        <taxon>Bacteria</taxon>
        <taxon>Bacillati</taxon>
        <taxon>Actinomycetota</taxon>
        <taxon>Actinomycetes</taxon>
        <taxon>Kitasatosporales</taxon>
        <taxon>Streptomycetaceae</taxon>
        <taxon>Streptomyces</taxon>
    </lineage>
</organism>
<dbReference type="GO" id="GO:0010038">
    <property type="term" value="P:response to metal ion"/>
    <property type="evidence" value="ECO:0007669"/>
    <property type="project" value="InterPro"/>
</dbReference>
<accession>A0A7H8NIH6</accession>
<evidence type="ECO:0000256" key="1">
    <source>
        <dbReference type="ARBA" id="ARBA00010169"/>
    </source>
</evidence>
<dbReference type="InterPro" id="IPR004323">
    <property type="entry name" value="Ion_tolerance_CutA"/>
</dbReference>
<dbReference type="InterPro" id="IPR011322">
    <property type="entry name" value="N-reg_PII-like_a/b"/>
</dbReference>
<evidence type="ECO:0000313" key="2">
    <source>
        <dbReference type="EMBL" id="QKW54377.1"/>
    </source>
</evidence>
<protein>
    <submittedName>
        <fullName evidence="2">Divalent-cation tolerance protein CutA</fullName>
    </submittedName>
</protein>
<dbReference type="Pfam" id="PF03091">
    <property type="entry name" value="CutA1"/>
    <property type="match status" value="1"/>
</dbReference>
<dbReference type="PANTHER" id="PTHR23419:SF8">
    <property type="entry name" value="FI09726P"/>
    <property type="match status" value="1"/>
</dbReference>
<dbReference type="InterPro" id="IPR015867">
    <property type="entry name" value="N-reg_PII/ATP_PRibTrfase_C"/>
</dbReference>
<keyword evidence="3" id="KW-1185">Reference proteome</keyword>
<dbReference type="Gene3D" id="3.30.70.120">
    <property type="match status" value="1"/>
</dbReference>
<dbReference type="GO" id="GO:0005507">
    <property type="term" value="F:copper ion binding"/>
    <property type="evidence" value="ECO:0007669"/>
    <property type="project" value="TreeGrafter"/>
</dbReference>
<sequence>MPCFRPPLFGSAAEGRRVAGPSARAEGAVPVAQNSSDPAATPVATPAAAPDSAAVLTVLTTTDAGEKADALARGAVAARVAACAQISGPVTSVYRWRGEVVTEREWQVLFKTTAARFEALAEYLRAEHDYETPEIIATPVTHGDPTYLAWVVDETRPE</sequence>
<dbReference type="PANTHER" id="PTHR23419">
    <property type="entry name" value="DIVALENT CATION TOLERANCE CUTA-RELATED"/>
    <property type="match status" value="1"/>
</dbReference>
<proteinExistence type="inferred from homology"/>
<comment type="similarity">
    <text evidence="1">Belongs to the CutA family.</text>
</comment>
<name>A0A7H8NIH6_9ACTN</name>
<dbReference type="AlphaFoldDB" id="A0A7H8NIH6"/>
<gene>
    <name evidence="2" type="ORF">HUT08_09560</name>
</gene>